<organism evidence="1 2">
    <name type="scientific">Pannonibacter tanglangensis</name>
    <dbReference type="NCBI Taxonomy" id="2750084"/>
    <lineage>
        <taxon>Bacteria</taxon>
        <taxon>Pseudomonadati</taxon>
        <taxon>Pseudomonadota</taxon>
        <taxon>Alphaproteobacteria</taxon>
        <taxon>Hyphomicrobiales</taxon>
        <taxon>Stappiaceae</taxon>
        <taxon>Pannonibacter</taxon>
    </lineage>
</organism>
<dbReference type="Pfam" id="PF04964">
    <property type="entry name" value="Flp_Fap"/>
    <property type="match status" value="1"/>
</dbReference>
<evidence type="ECO:0000313" key="1">
    <source>
        <dbReference type="EMBL" id="NBN80520.1"/>
    </source>
</evidence>
<evidence type="ECO:0000313" key="2">
    <source>
        <dbReference type="Proteomes" id="UP000586722"/>
    </source>
</evidence>
<dbReference type="Proteomes" id="UP000586722">
    <property type="component" value="Unassembled WGS sequence"/>
</dbReference>
<dbReference type="EMBL" id="JAABLQ010000004">
    <property type="protein sequence ID" value="NBN80520.1"/>
    <property type="molecule type" value="Genomic_DNA"/>
</dbReference>
<comment type="caution">
    <text evidence="1">The sequence shown here is derived from an EMBL/GenBank/DDBJ whole genome shotgun (WGS) entry which is preliminary data.</text>
</comment>
<sequence length="73" mass="8163">MSARSRAVRPLGRFRSLARRFLSDERGTTMVEYGLLVAMISLAIVTTLMVIRDEILNDFTTIADTLKGDTLSK</sequence>
<gene>
    <name evidence="1" type="ORF">GWI72_19770</name>
</gene>
<dbReference type="RefSeq" id="WP_161678099.1">
    <property type="nucleotide sequence ID" value="NZ_JAABLP010000007.1"/>
</dbReference>
<name>A0A7X5JBJ8_9HYPH</name>
<keyword evidence="2" id="KW-1185">Reference proteome</keyword>
<proteinExistence type="predicted"/>
<dbReference type="AlphaFoldDB" id="A0A7X5JBJ8"/>
<dbReference type="InterPro" id="IPR007047">
    <property type="entry name" value="Flp_Fap"/>
</dbReference>
<reference evidence="2" key="1">
    <citation type="submission" date="2020-01" db="EMBL/GenBank/DDBJ databases">
        <authorList>
            <person name="Fang Y."/>
            <person name="Sun R."/>
            <person name="Nie L."/>
            <person name="He J."/>
            <person name="Hao L."/>
            <person name="Wang L."/>
            <person name="Su S."/>
            <person name="Lv E."/>
            <person name="Zhang Z."/>
            <person name="Xie R."/>
            <person name="Liu H."/>
        </authorList>
    </citation>
    <scope>NUCLEOTIDE SEQUENCE [LARGE SCALE GENOMIC DNA]</scope>
    <source>
        <strain evidence="2">XCT-53</strain>
    </source>
</reference>
<protein>
    <submittedName>
        <fullName evidence="1">Flp family type IVb pilin</fullName>
    </submittedName>
</protein>
<accession>A0A7X5JBJ8</accession>